<evidence type="ECO:0000259" key="8">
    <source>
        <dbReference type="Pfam" id="PF26519"/>
    </source>
</evidence>
<keyword evidence="4" id="KW-0408">Iron</keyword>
<dbReference type="OrthoDB" id="3829284at2"/>
<evidence type="ECO:0000256" key="1">
    <source>
        <dbReference type="ARBA" id="ARBA00001915"/>
    </source>
</evidence>
<protein>
    <recommendedName>
        <fullName evidence="7">Biotin synthase auxiliary protein</fullName>
    </recommendedName>
</protein>
<gene>
    <name evidence="9" type="ordered locus">Tcur_3701</name>
</gene>
<evidence type="ECO:0000313" key="9">
    <source>
        <dbReference type="EMBL" id="ACY99234.1"/>
    </source>
</evidence>
<dbReference type="InterPro" id="IPR058605">
    <property type="entry name" value="BsaP_C"/>
</dbReference>
<comment type="cofactor">
    <cofactor evidence="1">
        <name>iron-sulfur cluster</name>
        <dbReference type="ChEBI" id="CHEBI:30408"/>
    </cofactor>
</comment>
<evidence type="ECO:0000256" key="4">
    <source>
        <dbReference type="ARBA" id="ARBA00023004"/>
    </source>
</evidence>
<dbReference type="EMBL" id="CP001738">
    <property type="protein sequence ID" value="ACY99234.1"/>
    <property type="molecule type" value="Genomic_DNA"/>
</dbReference>
<evidence type="ECO:0000256" key="3">
    <source>
        <dbReference type="ARBA" id="ARBA00022756"/>
    </source>
</evidence>
<evidence type="ECO:0000256" key="5">
    <source>
        <dbReference type="ARBA" id="ARBA00093761"/>
    </source>
</evidence>
<name>D1ACH5_THECD</name>
<proteinExistence type="inferred from homology"/>
<accession>D1ACH5</accession>
<evidence type="ECO:0000256" key="7">
    <source>
        <dbReference type="ARBA" id="ARBA00093796"/>
    </source>
</evidence>
<dbReference type="Pfam" id="PF26519">
    <property type="entry name" value="BsaP"/>
    <property type="match status" value="1"/>
</dbReference>
<comment type="function">
    <text evidence="5">Required for the activity of the biotin synthase BioB.</text>
</comment>
<sequence length="64" mass="7038">METTYCDRCGGPSTGTDPEHERCRAARALEPPRYCTRCARRMVVKVTPGGWTAHCVEHGTLTSA</sequence>
<dbReference type="AlphaFoldDB" id="D1ACH5"/>
<dbReference type="Proteomes" id="UP000001918">
    <property type="component" value="Chromosome"/>
</dbReference>
<comment type="similarity">
    <text evidence="6">Belongs to the BsaP family.</text>
</comment>
<evidence type="ECO:0000313" key="10">
    <source>
        <dbReference type="Proteomes" id="UP000001918"/>
    </source>
</evidence>
<reference evidence="9 10" key="1">
    <citation type="journal article" date="2011" name="Stand. Genomic Sci.">
        <title>Complete genome sequence of Thermomonospora curvata type strain (B9).</title>
        <authorList>
            <person name="Chertkov O."/>
            <person name="Sikorski J."/>
            <person name="Nolan M."/>
            <person name="Lapidus A."/>
            <person name="Lucas S."/>
            <person name="Del Rio T.G."/>
            <person name="Tice H."/>
            <person name="Cheng J.F."/>
            <person name="Goodwin L."/>
            <person name="Pitluck S."/>
            <person name="Liolios K."/>
            <person name="Ivanova N."/>
            <person name="Mavromatis K."/>
            <person name="Mikhailova N."/>
            <person name="Ovchinnikova G."/>
            <person name="Pati A."/>
            <person name="Chen A."/>
            <person name="Palaniappan K."/>
            <person name="Djao O.D."/>
            <person name="Land M."/>
            <person name="Hauser L."/>
            <person name="Chang Y.J."/>
            <person name="Jeffries C.D."/>
            <person name="Brettin T."/>
            <person name="Han C."/>
            <person name="Detter J.C."/>
            <person name="Rohde M."/>
            <person name="Goker M."/>
            <person name="Woyke T."/>
            <person name="Bristow J."/>
            <person name="Eisen J.A."/>
            <person name="Markowitz V."/>
            <person name="Hugenholtz P."/>
            <person name="Klenk H.P."/>
            <person name="Kyrpides N.C."/>
        </authorList>
    </citation>
    <scope>NUCLEOTIDE SEQUENCE [LARGE SCALE GENOMIC DNA]</scope>
    <source>
        <strain evidence="10">ATCC 19995 / DSM 43183 / JCM 3096 / KCTC 9072 / NBRC 15933 / NCIMB 10081 / Henssen B9</strain>
    </source>
</reference>
<dbReference type="HOGENOM" id="CLU_166664_1_0_11"/>
<evidence type="ECO:0000256" key="6">
    <source>
        <dbReference type="ARBA" id="ARBA00093780"/>
    </source>
</evidence>
<dbReference type="STRING" id="471852.Tcur_3701"/>
<feature type="domain" description="Biotin synthase auxiliary protein C-terminal" evidence="8">
    <location>
        <begin position="42"/>
        <end position="64"/>
    </location>
</feature>
<keyword evidence="3" id="KW-0093">Biotin biosynthesis</keyword>
<keyword evidence="2" id="KW-0479">Metal-binding</keyword>
<dbReference type="KEGG" id="tcu:Tcur_3701"/>
<organism evidence="9 10">
    <name type="scientific">Thermomonospora curvata (strain ATCC 19995 / DSM 43183 / JCM 3096 / KCTC 9072 / NBRC 15933 / NCIMB 10081 / Henssen B9)</name>
    <dbReference type="NCBI Taxonomy" id="471852"/>
    <lineage>
        <taxon>Bacteria</taxon>
        <taxon>Bacillati</taxon>
        <taxon>Actinomycetota</taxon>
        <taxon>Actinomycetes</taxon>
        <taxon>Streptosporangiales</taxon>
        <taxon>Thermomonosporaceae</taxon>
        <taxon>Thermomonospora</taxon>
    </lineage>
</organism>
<dbReference type="RefSeq" id="WP_012854018.1">
    <property type="nucleotide sequence ID" value="NC_013510.1"/>
</dbReference>
<keyword evidence="10" id="KW-1185">Reference proteome</keyword>
<evidence type="ECO:0000256" key="2">
    <source>
        <dbReference type="ARBA" id="ARBA00022723"/>
    </source>
</evidence>